<keyword evidence="2" id="KW-0472">Membrane</keyword>
<feature type="region of interest" description="Disordered" evidence="1">
    <location>
        <begin position="56"/>
        <end position="141"/>
    </location>
</feature>
<dbReference type="RefSeq" id="XP_045957877.1">
    <property type="nucleotide sequence ID" value="XM_046108874.1"/>
</dbReference>
<evidence type="ECO:0000313" key="4">
    <source>
        <dbReference type="Proteomes" id="UP000758603"/>
    </source>
</evidence>
<evidence type="ECO:0000313" key="3">
    <source>
        <dbReference type="EMBL" id="KAH6653600.1"/>
    </source>
</evidence>
<comment type="caution">
    <text evidence="3">The sequence shown here is derived from an EMBL/GenBank/DDBJ whole genome shotgun (WGS) entry which is preliminary data.</text>
</comment>
<protein>
    <submittedName>
        <fullName evidence="3">Uncharacterized protein</fullName>
    </submittedName>
</protein>
<evidence type="ECO:0000256" key="1">
    <source>
        <dbReference type="SAM" id="MobiDB-lite"/>
    </source>
</evidence>
<evidence type="ECO:0000256" key="2">
    <source>
        <dbReference type="SAM" id="Phobius"/>
    </source>
</evidence>
<feature type="compositionally biased region" description="Polar residues" evidence="1">
    <location>
        <begin position="120"/>
        <end position="131"/>
    </location>
</feature>
<dbReference type="OrthoDB" id="4958096at2759"/>
<keyword evidence="4" id="KW-1185">Reference proteome</keyword>
<feature type="compositionally biased region" description="Basic and acidic residues" evidence="1">
    <location>
        <begin position="101"/>
        <end position="119"/>
    </location>
</feature>
<dbReference type="AlphaFoldDB" id="A0A9P8UKE3"/>
<dbReference type="Proteomes" id="UP000758603">
    <property type="component" value="Unassembled WGS sequence"/>
</dbReference>
<feature type="compositionally biased region" description="Polar residues" evidence="1">
    <location>
        <begin position="64"/>
        <end position="87"/>
    </location>
</feature>
<sequence>MYARALPISQVFTIFTEKKRKREDFHDELLPPNPPGVEPIGHEFERWLRTKQDIHTKHPKDDVNNATSSQNNQKASPNEYTISMVTSTRDESPASASPISEIHEPRSPRRQDFTEKDCRSSGSMSEMSNPAATARDETSGFATGRQKTAAMLKISLWALRDYAMGMKISEDGEMGTEATGVTGQSVDFWNIRPTTDGISVFSHGLIYSFIKGHLVLAHIFFMLWVAGLGLGLAFVHLPGMVGKSLLDSWACFDTVVSHDPILSVTVGRYSKKRILLPLFILSSHVPPMGPHQSIHVGPV</sequence>
<name>A0A9P8UKE3_9PEZI</name>
<proteinExistence type="predicted"/>
<keyword evidence="2" id="KW-1133">Transmembrane helix</keyword>
<organism evidence="3 4">
    <name type="scientific">Truncatella angustata</name>
    <dbReference type="NCBI Taxonomy" id="152316"/>
    <lineage>
        <taxon>Eukaryota</taxon>
        <taxon>Fungi</taxon>
        <taxon>Dikarya</taxon>
        <taxon>Ascomycota</taxon>
        <taxon>Pezizomycotina</taxon>
        <taxon>Sordariomycetes</taxon>
        <taxon>Xylariomycetidae</taxon>
        <taxon>Amphisphaeriales</taxon>
        <taxon>Sporocadaceae</taxon>
        <taxon>Truncatella</taxon>
    </lineage>
</organism>
<gene>
    <name evidence="3" type="ORF">BKA67DRAFT_679437</name>
</gene>
<dbReference type="EMBL" id="JAGPXC010000005">
    <property type="protein sequence ID" value="KAH6653600.1"/>
    <property type="molecule type" value="Genomic_DNA"/>
</dbReference>
<keyword evidence="2" id="KW-0812">Transmembrane</keyword>
<accession>A0A9P8UKE3</accession>
<feature type="transmembrane region" description="Helical" evidence="2">
    <location>
        <begin position="215"/>
        <end position="235"/>
    </location>
</feature>
<dbReference type="GeneID" id="70137765"/>
<reference evidence="3" key="1">
    <citation type="journal article" date="2021" name="Nat. Commun.">
        <title>Genetic determinants of endophytism in the Arabidopsis root mycobiome.</title>
        <authorList>
            <person name="Mesny F."/>
            <person name="Miyauchi S."/>
            <person name="Thiergart T."/>
            <person name="Pickel B."/>
            <person name="Atanasova L."/>
            <person name="Karlsson M."/>
            <person name="Huettel B."/>
            <person name="Barry K.W."/>
            <person name="Haridas S."/>
            <person name="Chen C."/>
            <person name="Bauer D."/>
            <person name="Andreopoulos W."/>
            <person name="Pangilinan J."/>
            <person name="LaButti K."/>
            <person name="Riley R."/>
            <person name="Lipzen A."/>
            <person name="Clum A."/>
            <person name="Drula E."/>
            <person name="Henrissat B."/>
            <person name="Kohler A."/>
            <person name="Grigoriev I.V."/>
            <person name="Martin F.M."/>
            <person name="Hacquard S."/>
        </authorList>
    </citation>
    <scope>NUCLEOTIDE SEQUENCE</scope>
    <source>
        <strain evidence="3">MPI-SDFR-AT-0073</strain>
    </source>
</reference>